<dbReference type="Gene3D" id="3.40.50.620">
    <property type="entry name" value="HUPs"/>
    <property type="match status" value="1"/>
</dbReference>
<dbReference type="CDD" id="cd23659">
    <property type="entry name" value="USP_At3g01520-like"/>
    <property type="match status" value="1"/>
</dbReference>
<comment type="caution">
    <text evidence="2">The sequence shown here is derived from an EMBL/GenBank/DDBJ whole genome shotgun (WGS) entry which is preliminary data.</text>
</comment>
<protein>
    <recommendedName>
        <fullName evidence="1">UspA domain-containing protein</fullName>
    </recommendedName>
</protein>
<dbReference type="InterPro" id="IPR006016">
    <property type="entry name" value="UspA"/>
</dbReference>
<name>A0ABD3HZC4_9MARC</name>
<organism evidence="2 3">
    <name type="scientific">Riccia sorocarpa</name>
    <dbReference type="NCBI Taxonomy" id="122646"/>
    <lineage>
        <taxon>Eukaryota</taxon>
        <taxon>Viridiplantae</taxon>
        <taxon>Streptophyta</taxon>
        <taxon>Embryophyta</taxon>
        <taxon>Marchantiophyta</taxon>
        <taxon>Marchantiopsida</taxon>
        <taxon>Marchantiidae</taxon>
        <taxon>Marchantiales</taxon>
        <taxon>Ricciaceae</taxon>
        <taxon>Riccia</taxon>
    </lineage>
</organism>
<dbReference type="PANTHER" id="PTHR31964">
    <property type="entry name" value="ADENINE NUCLEOTIDE ALPHA HYDROLASES-LIKE SUPERFAMILY PROTEIN"/>
    <property type="match status" value="1"/>
</dbReference>
<dbReference type="AlphaFoldDB" id="A0ABD3HZC4"/>
<proteinExistence type="predicted"/>
<evidence type="ECO:0000313" key="2">
    <source>
        <dbReference type="EMBL" id="KAL3695592.1"/>
    </source>
</evidence>
<keyword evidence="3" id="KW-1185">Reference proteome</keyword>
<dbReference type="InterPro" id="IPR014729">
    <property type="entry name" value="Rossmann-like_a/b/a_fold"/>
</dbReference>
<dbReference type="Proteomes" id="UP001633002">
    <property type="component" value="Unassembled WGS sequence"/>
</dbReference>
<sequence length="193" mass="21239">MDALLGEPRTVLIAVDQSPGAEFAFDWAVKNYCKANDIVHLLYVRREDGWLSSPDSVLFSLEHQWRLPADAAAKGEQEAEATAAGFLQKYIERASKAKLVCRGRTVVGDEREEICKEVLWVCADVLIVGSRDLNSVQNVVRRVFFGSVSEYCAQHSACPVIVVKPSHVSKGTNADPAAQCEMHITGLDSMEDT</sequence>
<feature type="domain" description="UspA" evidence="1">
    <location>
        <begin position="9"/>
        <end position="164"/>
    </location>
</feature>
<evidence type="ECO:0000259" key="1">
    <source>
        <dbReference type="Pfam" id="PF00582"/>
    </source>
</evidence>
<dbReference type="PRINTS" id="PR01438">
    <property type="entry name" value="UNVRSLSTRESS"/>
</dbReference>
<dbReference type="Pfam" id="PF00582">
    <property type="entry name" value="Usp"/>
    <property type="match status" value="1"/>
</dbReference>
<evidence type="ECO:0000313" key="3">
    <source>
        <dbReference type="Proteomes" id="UP001633002"/>
    </source>
</evidence>
<dbReference type="EMBL" id="JBJQOH010000002">
    <property type="protein sequence ID" value="KAL3695592.1"/>
    <property type="molecule type" value="Genomic_DNA"/>
</dbReference>
<dbReference type="SUPFAM" id="SSF52402">
    <property type="entry name" value="Adenine nucleotide alpha hydrolases-like"/>
    <property type="match status" value="1"/>
</dbReference>
<gene>
    <name evidence="2" type="ORF">R1sor_009668</name>
</gene>
<accession>A0ABD3HZC4</accession>
<reference evidence="2 3" key="1">
    <citation type="submission" date="2024-09" db="EMBL/GenBank/DDBJ databases">
        <title>Chromosome-scale assembly of Riccia sorocarpa.</title>
        <authorList>
            <person name="Paukszto L."/>
        </authorList>
    </citation>
    <scope>NUCLEOTIDE SEQUENCE [LARGE SCALE GENOMIC DNA]</scope>
    <source>
        <strain evidence="2">LP-2024</strain>
        <tissue evidence="2">Aerial parts of the thallus</tissue>
    </source>
</reference>
<dbReference type="PANTHER" id="PTHR31964:SF140">
    <property type="entry name" value="UNIVERSAL STRESS PROTEIN FAMILY PROTEIN"/>
    <property type="match status" value="1"/>
</dbReference>
<dbReference type="InterPro" id="IPR006015">
    <property type="entry name" value="Universal_stress_UspA"/>
</dbReference>